<dbReference type="PANTHER" id="PTHR35093:SF8">
    <property type="entry name" value="OUTER MEMBRANE PROTEIN NMB0088-RELATED"/>
    <property type="match status" value="1"/>
</dbReference>
<dbReference type="RefSeq" id="WP_301191409.1">
    <property type="nucleotide sequence ID" value="NZ_JAPDPJ010000038.1"/>
</dbReference>
<feature type="signal peptide" evidence="8">
    <location>
        <begin position="1"/>
        <end position="19"/>
    </location>
</feature>
<comment type="subcellular location">
    <subcellularLocation>
        <location evidence="1">Cell outer membrane</location>
        <topology evidence="1">Multi-pass membrane protein</topology>
    </subcellularLocation>
</comment>
<dbReference type="EMBL" id="JAPDPJ010000038">
    <property type="protein sequence ID" value="MCW3787845.1"/>
    <property type="molecule type" value="Genomic_DNA"/>
</dbReference>
<evidence type="ECO:0000256" key="3">
    <source>
        <dbReference type="ARBA" id="ARBA00022452"/>
    </source>
</evidence>
<dbReference type="Proteomes" id="UP001209229">
    <property type="component" value="Unassembled WGS sequence"/>
</dbReference>
<evidence type="ECO:0000256" key="6">
    <source>
        <dbReference type="ARBA" id="ARBA00023136"/>
    </source>
</evidence>
<proteinExistence type="inferred from homology"/>
<evidence type="ECO:0000256" key="5">
    <source>
        <dbReference type="ARBA" id="ARBA00022729"/>
    </source>
</evidence>
<evidence type="ECO:0000256" key="8">
    <source>
        <dbReference type="SAM" id="SignalP"/>
    </source>
</evidence>
<keyword evidence="10" id="KW-1185">Reference proteome</keyword>
<name>A0AAE3SFV6_9BACT</name>
<evidence type="ECO:0000313" key="10">
    <source>
        <dbReference type="Proteomes" id="UP001209229"/>
    </source>
</evidence>
<dbReference type="Pfam" id="PF03349">
    <property type="entry name" value="Toluene_X"/>
    <property type="match status" value="1"/>
</dbReference>
<protein>
    <submittedName>
        <fullName evidence="9">Outer membrane protein transport protein</fullName>
    </submittedName>
</protein>
<evidence type="ECO:0000313" key="9">
    <source>
        <dbReference type="EMBL" id="MCW3787845.1"/>
    </source>
</evidence>
<feature type="chain" id="PRO_5041989674" evidence="8">
    <location>
        <begin position="20"/>
        <end position="407"/>
    </location>
</feature>
<reference evidence="9" key="1">
    <citation type="submission" date="2022-10" db="EMBL/GenBank/DDBJ databases">
        <authorList>
            <person name="Yu W.X."/>
        </authorList>
    </citation>
    <scope>NUCLEOTIDE SEQUENCE</scope>
    <source>
        <strain evidence="9">AAT</strain>
    </source>
</reference>
<evidence type="ECO:0000256" key="4">
    <source>
        <dbReference type="ARBA" id="ARBA00022692"/>
    </source>
</evidence>
<dbReference type="GO" id="GO:0009279">
    <property type="term" value="C:cell outer membrane"/>
    <property type="evidence" value="ECO:0007669"/>
    <property type="project" value="UniProtKB-SubCell"/>
</dbReference>
<evidence type="ECO:0000256" key="2">
    <source>
        <dbReference type="ARBA" id="ARBA00008163"/>
    </source>
</evidence>
<keyword evidence="7" id="KW-0998">Cell outer membrane</keyword>
<dbReference type="PANTHER" id="PTHR35093">
    <property type="entry name" value="OUTER MEMBRANE PROTEIN NMB0088-RELATED"/>
    <property type="match status" value="1"/>
</dbReference>
<accession>A0AAE3SFV6</accession>
<sequence length="407" mass="44301">MQKIIIVVAFLALCLNSKAEGYQVNAQSHKNIAMGHTGTGLSLGASSVHFNPGALGLMEKKYDFSLGGILVLSDVAFSKQNSTYQANTESPTGTPFYFYGAAKLNDKFVASLGVTTPYGNSLAWNKEWDGRYLIQDISLKAIVAQPTLSYKISDKLGFGIGAMIVYGAVDLNRALPVQNGNEEGSVNLSGSTVSLGFNTGLYYKVSDAFSLGLNYRSKVAMKMEDGDADFNVPASLSASFPAGNKFDAELPLPANLTLGAGFKVNDKLTLACDLQYVFWNAYDELVFDFEMNTPQLADSRNPREYENTLIYRLGAQYTFTDKLTVRAGVYYDETPISDNYLNPETPGMNKVGLSIGGSFNINDKLSVDASLLYIYGIEREAGYEPANFYGTYNSQAFLPGIGFSYSF</sequence>
<keyword evidence="5 8" id="KW-0732">Signal</keyword>
<dbReference type="InterPro" id="IPR005017">
    <property type="entry name" value="OMPP1/FadL/TodX"/>
</dbReference>
<dbReference type="AlphaFoldDB" id="A0AAE3SFV6"/>
<keyword evidence="6" id="KW-0472">Membrane</keyword>
<dbReference type="GO" id="GO:0015483">
    <property type="term" value="F:long-chain fatty acid transporting porin activity"/>
    <property type="evidence" value="ECO:0007669"/>
    <property type="project" value="TreeGrafter"/>
</dbReference>
<evidence type="ECO:0000256" key="1">
    <source>
        <dbReference type="ARBA" id="ARBA00004571"/>
    </source>
</evidence>
<evidence type="ECO:0000256" key="7">
    <source>
        <dbReference type="ARBA" id="ARBA00023237"/>
    </source>
</evidence>
<organism evidence="9 10">
    <name type="scientific">Plebeiibacterium sediminum</name>
    <dbReference type="NCBI Taxonomy" id="2992112"/>
    <lineage>
        <taxon>Bacteria</taxon>
        <taxon>Pseudomonadati</taxon>
        <taxon>Bacteroidota</taxon>
        <taxon>Bacteroidia</taxon>
        <taxon>Marinilabiliales</taxon>
        <taxon>Marinilabiliaceae</taxon>
        <taxon>Plebeiibacterium</taxon>
    </lineage>
</organism>
<keyword evidence="4" id="KW-0812">Transmembrane</keyword>
<gene>
    <name evidence="9" type="ORF">OM075_15325</name>
</gene>
<comment type="caution">
    <text evidence="9">The sequence shown here is derived from an EMBL/GenBank/DDBJ whole genome shotgun (WGS) entry which is preliminary data.</text>
</comment>
<dbReference type="Gene3D" id="2.40.160.60">
    <property type="entry name" value="Outer membrane protein transport protein (OMPP1/FadL/TodX)"/>
    <property type="match status" value="1"/>
</dbReference>
<comment type="similarity">
    <text evidence="2">Belongs to the OmpP1/FadL family.</text>
</comment>
<dbReference type="SUPFAM" id="SSF56935">
    <property type="entry name" value="Porins"/>
    <property type="match status" value="1"/>
</dbReference>
<keyword evidence="3" id="KW-1134">Transmembrane beta strand</keyword>